<accession>G4YSC3</accession>
<name>G4YSC3_PHYSP</name>
<evidence type="ECO:0000313" key="2">
    <source>
        <dbReference type="Proteomes" id="UP000002640"/>
    </source>
</evidence>
<dbReference type="RefSeq" id="XP_009520642.1">
    <property type="nucleotide sequence ID" value="XM_009522347.1"/>
</dbReference>
<dbReference type="AlphaFoldDB" id="G4YSC3"/>
<evidence type="ECO:0000313" key="1">
    <source>
        <dbReference type="EMBL" id="EGZ25354.1"/>
    </source>
</evidence>
<proteinExistence type="predicted"/>
<dbReference type="KEGG" id="psoj:PHYSODRAFT_297047"/>
<keyword evidence="2" id="KW-1185">Reference proteome</keyword>
<gene>
    <name evidence="1" type="ORF">PHYSODRAFT_297047</name>
</gene>
<dbReference type="GeneID" id="20641439"/>
<sequence>MEEGQKRTLTQTPIFDCYGASLDSANVEMKEPGEKIIDESTPEGPIEVVSVADWLALLGSAATDVPPNGQCGWNAWYAAITNLWGDVLVLNEEETLLSSSYKTRAMTFMLARLQWAAELDEFDVDDLYKALTNTSIDSCSMDQKLLAIASALSRVRNYSVNCEAPLSDWVRTVQLQAMATYLREPLFVIDELETGQTFVHCHAYAKAKPTHGGNYEQSKTFLLDKASAQSLFSAMRAASVPPTVLILRHQATGNHFNAVTYPPERYE</sequence>
<dbReference type="InParanoid" id="G4YSC3"/>
<dbReference type="Proteomes" id="UP000002640">
    <property type="component" value="Unassembled WGS sequence"/>
</dbReference>
<organism evidence="1 2">
    <name type="scientific">Phytophthora sojae (strain P6497)</name>
    <name type="common">Soybean stem and root rot agent</name>
    <name type="synonym">Phytophthora megasperma f. sp. glycines</name>
    <dbReference type="NCBI Taxonomy" id="1094619"/>
    <lineage>
        <taxon>Eukaryota</taxon>
        <taxon>Sar</taxon>
        <taxon>Stramenopiles</taxon>
        <taxon>Oomycota</taxon>
        <taxon>Peronosporomycetes</taxon>
        <taxon>Peronosporales</taxon>
        <taxon>Peronosporaceae</taxon>
        <taxon>Phytophthora</taxon>
    </lineage>
</organism>
<dbReference type="OMA" id="ERIIYIC"/>
<reference evidence="1 2" key="1">
    <citation type="journal article" date="2006" name="Science">
        <title>Phytophthora genome sequences uncover evolutionary origins and mechanisms of pathogenesis.</title>
        <authorList>
            <person name="Tyler B.M."/>
            <person name="Tripathy S."/>
            <person name="Zhang X."/>
            <person name="Dehal P."/>
            <person name="Jiang R.H."/>
            <person name="Aerts A."/>
            <person name="Arredondo F.D."/>
            <person name="Baxter L."/>
            <person name="Bensasson D."/>
            <person name="Beynon J.L."/>
            <person name="Chapman J."/>
            <person name="Damasceno C.M."/>
            <person name="Dorrance A.E."/>
            <person name="Dou D."/>
            <person name="Dickerman A.W."/>
            <person name="Dubchak I.L."/>
            <person name="Garbelotto M."/>
            <person name="Gijzen M."/>
            <person name="Gordon S.G."/>
            <person name="Govers F."/>
            <person name="Grunwald N.J."/>
            <person name="Huang W."/>
            <person name="Ivors K.L."/>
            <person name="Jones R.W."/>
            <person name="Kamoun S."/>
            <person name="Krampis K."/>
            <person name="Lamour K.H."/>
            <person name="Lee M.K."/>
            <person name="McDonald W.H."/>
            <person name="Medina M."/>
            <person name="Meijer H.J."/>
            <person name="Nordberg E.K."/>
            <person name="Maclean D.J."/>
            <person name="Ospina-Giraldo M.D."/>
            <person name="Morris P.F."/>
            <person name="Phuntumart V."/>
            <person name="Putnam N.H."/>
            <person name="Rash S."/>
            <person name="Rose J.K."/>
            <person name="Sakihama Y."/>
            <person name="Salamov A.A."/>
            <person name="Savidor A."/>
            <person name="Scheuring C.F."/>
            <person name="Smith B.M."/>
            <person name="Sobral B.W."/>
            <person name="Terry A."/>
            <person name="Torto-Alalibo T.A."/>
            <person name="Win J."/>
            <person name="Xu Z."/>
            <person name="Zhang H."/>
            <person name="Grigoriev I.V."/>
            <person name="Rokhsar D.S."/>
            <person name="Boore J.L."/>
        </authorList>
    </citation>
    <scope>NUCLEOTIDE SEQUENCE [LARGE SCALE GENOMIC DNA]</scope>
    <source>
        <strain evidence="1 2">P6497</strain>
    </source>
</reference>
<protein>
    <recommendedName>
        <fullName evidence="3">OTU domain-containing protein</fullName>
    </recommendedName>
</protein>
<dbReference type="EMBL" id="JH159152">
    <property type="protein sequence ID" value="EGZ25354.1"/>
    <property type="molecule type" value="Genomic_DNA"/>
</dbReference>
<evidence type="ECO:0008006" key="3">
    <source>
        <dbReference type="Google" id="ProtNLM"/>
    </source>
</evidence>